<evidence type="ECO:0000256" key="2">
    <source>
        <dbReference type="ARBA" id="ARBA00023172"/>
    </source>
</evidence>
<dbReference type="PANTHER" id="PTHR33991">
    <property type="entry name" value="DNA REPAIR PROTEIN RECO"/>
    <property type="match status" value="1"/>
</dbReference>
<gene>
    <name evidence="5" type="ORF">A3G50_00570</name>
</gene>
<sequence length="178" mass="20806">MREYLTEVLVLDKNKVNETDLTVDLYAKELGRIKAKMTSGQKITSKLSPHLEPLTFSLVRLTEKNGFVVADALTQDYLKHFRVSPVYFAKALKLLSALKELIYSEEIDPKLWFWLKKTLAKREIFYSQFLKILGYDPKLAECRKCRSKFIKYFLAADQIFLCRNCGFKVPQNRLLLEL</sequence>
<dbReference type="SUPFAM" id="SSF57863">
    <property type="entry name" value="ArfGap/RecO-like zinc finger"/>
    <property type="match status" value="1"/>
</dbReference>
<reference evidence="5 6" key="1">
    <citation type="journal article" date="2016" name="Nat. Commun.">
        <title>Thousands of microbial genomes shed light on interconnected biogeochemical processes in an aquifer system.</title>
        <authorList>
            <person name="Anantharaman K."/>
            <person name="Brown C.T."/>
            <person name="Hug L.A."/>
            <person name="Sharon I."/>
            <person name="Castelle C.J."/>
            <person name="Probst A.J."/>
            <person name="Thomas B.C."/>
            <person name="Singh A."/>
            <person name="Wilkins M.J."/>
            <person name="Karaoz U."/>
            <person name="Brodie E.L."/>
            <person name="Williams K.H."/>
            <person name="Hubbard S.S."/>
            <person name="Banfield J.F."/>
        </authorList>
    </citation>
    <scope>NUCLEOTIDE SEQUENCE [LARGE SCALE GENOMIC DNA]</scope>
</reference>
<evidence type="ECO:0000313" key="6">
    <source>
        <dbReference type="Proteomes" id="UP000176633"/>
    </source>
</evidence>
<organism evidence="5 6">
    <name type="scientific">Candidatus Jorgensenbacteria bacterium RIFCSPLOWO2_12_FULL_42_11</name>
    <dbReference type="NCBI Taxonomy" id="1798473"/>
    <lineage>
        <taxon>Bacteria</taxon>
        <taxon>Candidatus Joergenseniibacteriota</taxon>
    </lineage>
</organism>
<keyword evidence="1" id="KW-0227">DNA damage</keyword>
<evidence type="ECO:0000256" key="1">
    <source>
        <dbReference type="ARBA" id="ARBA00022763"/>
    </source>
</evidence>
<name>A0A1F6C1H0_9BACT</name>
<dbReference type="GO" id="GO:0043590">
    <property type="term" value="C:bacterial nucleoid"/>
    <property type="evidence" value="ECO:0007669"/>
    <property type="project" value="TreeGrafter"/>
</dbReference>
<dbReference type="PANTHER" id="PTHR33991:SF1">
    <property type="entry name" value="DNA REPAIR PROTEIN RECO"/>
    <property type="match status" value="1"/>
</dbReference>
<keyword evidence="2" id="KW-0233">DNA recombination</keyword>
<evidence type="ECO:0000259" key="4">
    <source>
        <dbReference type="Pfam" id="PF11967"/>
    </source>
</evidence>
<protein>
    <recommendedName>
        <fullName evidence="4">DNA replication/recombination mediator RecO N-terminal domain-containing protein</fullName>
    </recommendedName>
</protein>
<dbReference type="InterPro" id="IPR037278">
    <property type="entry name" value="ARFGAP/RecO"/>
</dbReference>
<dbReference type="SUPFAM" id="SSF50249">
    <property type="entry name" value="Nucleic acid-binding proteins"/>
    <property type="match status" value="1"/>
</dbReference>
<evidence type="ECO:0000313" key="5">
    <source>
        <dbReference type="EMBL" id="OGG42872.1"/>
    </source>
</evidence>
<dbReference type="Pfam" id="PF11967">
    <property type="entry name" value="RecO_N"/>
    <property type="match status" value="1"/>
</dbReference>
<evidence type="ECO:0000256" key="3">
    <source>
        <dbReference type="ARBA" id="ARBA00023204"/>
    </source>
</evidence>
<comment type="caution">
    <text evidence="5">The sequence shown here is derived from an EMBL/GenBank/DDBJ whole genome shotgun (WGS) entry which is preliminary data.</text>
</comment>
<feature type="domain" description="DNA replication/recombination mediator RecO N-terminal" evidence="4">
    <location>
        <begin position="1"/>
        <end position="65"/>
    </location>
</feature>
<dbReference type="InterPro" id="IPR003717">
    <property type="entry name" value="RecO"/>
</dbReference>
<dbReference type="GO" id="GO:0006310">
    <property type="term" value="P:DNA recombination"/>
    <property type="evidence" value="ECO:0007669"/>
    <property type="project" value="UniProtKB-KW"/>
</dbReference>
<dbReference type="InterPro" id="IPR012340">
    <property type="entry name" value="NA-bd_OB-fold"/>
</dbReference>
<dbReference type="Gene3D" id="2.40.50.140">
    <property type="entry name" value="Nucleic acid-binding proteins"/>
    <property type="match status" value="1"/>
</dbReference>
<accession>A0A1F6C1H0</accession>
<dbReference type="EMBL" id="MFKM01000033">
    <property type="protein sequence ID" value="OGG42872.1"/>
    <property type="molecule type" value="Genomic_DNA"/>
</dbReference>
<keyword evidence="3" id="KW-0234">DNA repair</keyword>
<dbReference type="GO" id="GO:0006302">
    <property type="term" value="P:double-strand break repair"/>
    <property type="evidence" value="ECO:0007669"/>
    <property type="project" value="TreeGrafter"/>
</dbReference>
<proteinExistence type="predicted"/>
<dbReference type="AlphaFoldDB" id="A0A1F6C1H0"/>
<dbReference type="InterPro" id="IPR022572">
    <property type="entry name" value="DNA_rep/recomb_RecO_N"/>
</dbReference>
<dbReference type="Proteomes" id="UP000176633">
    <property type="component" value="Unassembled WGS sequence"/>
</dbReference>
<dbReference type="STRING" id="1798473.A3G50_00570"/>